<accession>A0ABU0TM34</accession>
<name>A0ABU0TM34_9FLAO</name>
<dbReference type="Proteomes" id="UP001225072">
    <property type="component" value="Unassembled WGS sequence"/>
</dbReference>
<gene>
    <name evidence="1" type="ORF">QE404_003258</name>
</gene>
<dbReference type="SUPFAM" id="SSF48371">
    <property type="entry name" value="ARM repeat"/>
    <property type="match status" value="1"/>
</dbReference>
<dbReference type="InterPro" id="IPR014825">
    <property type="entry name" value="DNA_alkylation"/>
</dbReference>
<dbReference type="RefSeq" id="WP_307452147.1">
    <property type="nucleotide sequence ID" value="NZ_JAUTAL010000001.1"/>
</dbReference>
<keyword evidence="2" id="KW-1185">Reference proteome</keyword>
<proteinExistence type="predicted"/>
<organism evidence="1 2">
    <name type="scientific">Chryseobacterium camelliae</name>
    <dbReference type="NCBI Taxonomy" id="1265445"/>
    <lineage>
        <taxon>Bacteria</taxon>
        <taxon>Pseudomonadati</taxon>
        <taxon>Bacteroidota</taxon>
        <taxon>Flavobacteriia</taxon>
        <taxon>Flavobacteriales</taxon>
        <taxon>Weeksellaceae</taxon>
        <taxon>Chryseobacterium group</taxon>
        <taxon>Chryseobacterium</taxon>
    </lineage>
</organism>
<dbReference type="PANTHER" id="PTHR34070">
    <property type="entry name" value="ARMADILLO-TYPE FOLD"/>
    <property type="match status" value="1"/>
</dbReference>
<dbReference type="Gene3D" id="1.25.10.90">
    <property type="match status" value="1"/>
</dbReference>
<evidence type="ECO:0000313" key="2">
    <source>
        <dbReference type="Proteomes" id="UP001225072"/>
    </source>
</evidence>
<dbReference type="Pfam" id="PF08713">
    <property type="entry name" value="DNA_alkylation"/>
    <property type="match status" value="1"/>
</dbReference>
<dbReference type="CDD" id="cd06561">
    <property type="entry name" value="AlkD_like"/>
    <property type="match status" value="1"/>
</dbReference>
<reference evidence="1 2" key="1">
    <citation type="submission" date="2023-07" db="EMBL/GenBank/DDBJ databases">
        <title>Functional and genomic diversity of the sorghum phyllosphere microbiome.</title>
        <authorList>
            <person name="Shade A."/>
        </authorList>
    </citation>
    <scope>NUCLEOTIDE SEQUENCE [LARGE SCALE GENOMIC DNA]</scope>
    <source>
        <strain evidence="1 2">SORGH_AS_1064</strain>
    </source>
</reference>
<protein>
    <submittedName>
        <fullName evidence="1">3-methyladenine DNA glycosylase AlkD</fullName>
    </submittedName>
</protein>
<dbReference type="PANTHER" id="PTHR34070:SF1">
    <property type="entry name" value="DNA ALKYLATION REPAIR PROTEIN"/>
    <property type="match status" value="1"/>
</dbReference>
<comment type="caution">
    <text evidence="1">The sequence shown here is derived from an EMBL/GenBank/DDBJ whole genome shotgun (WGS) entry which is preliminary data.</text>
</comment>
<sequence>MSSVVTDIREALAALAVPGKALDYQKFFKTGIGEYSEGDVFLGISVPDQRAVAKAFYLNISLDEISLLLSSDYHEHRLTALLMMVNRFRKAKSQAEKNEIVDLYLSHLQYVNNWDLADSSSYTILGCYAYEYDRADLLRSLALSDPMWHKRIAVVATLYHIKKHSFELTKELVSNNLEHPHDLMHKANGWMLREMGKKAPDDLIRYLNRHYQDMPRTCLRYAIEKLDEPLRQKYLKGQI</sequence>
<evidence type="ECO:0000313" key="1">
    <source>
        <dbReference type="EMBL" id="MDQ1098111.1"/>
    </source>
</evidence>
<dbReference type="InterPro" id="IPR016024">
    <property type="entry name" value="ARM-type_fold"/>
</dbReference>
<dbReference type="EMBL" id="JAUTAL010000001">
    <property type="protein sequence ID" value="MDQ1098111.1"/>
    <property type="molecule type" value="Genomic_DNA"/>
</dbReference>